<keyword evidence="2 4" id="KW-0732">Signal</keyword>
<sequence>MRRRLLMALAVLPAVAQAGVEDGATGCASAPLVAYADLPATAALPDPFLSRSGAALKRKSDWPCRRREVSQQLQAYELGEKPAPVPGSVSATLDGTALTVTVKDAGRSVSFVANVQLPSSGTPPYPALIGIGRSSLNNAELLQRGVAIINFPNDDIAQQRNGQSRNLGKFFELYPQREGAGALVAWAWGVSRLIDAIELGALPNVDAGRLGVTGCSRNGKGALMAGALDERVALTIVQESGSGGAAAWRVSDAQKAAGQNVQTLGQIVQENVWFRSSFGQFGAGAAKLPYDHHQVLGLVAPRSLLVIENTSMEWLGNQSAWTAALAGREVWTALGATDRMGISQVGGHNHCLLPASQAVEVNAFVDRFLKGTAGVATDVVHTDGSFPVERSRWMPWKTPALD</sequence>
<evidence type="ECO:0000256" key="1">
    <source>
        <dbReference type="ARBA" id="ARBA00022487"/>
    </source>
</evidence>
<proteinExistence type="predicted"/>
<gene>
    <name evidence="6" type="ORF">ACG04R_13450</name>
</gene>
<protein>
    <recommendedName>
        <fullName evidence="5">4-O-methyl-glucuronoyl methylesterase-like domain-containing protein</fullName>
    </recommendedName>
</protein>
<dbReference type="InterPro" id="IPR054579">
    <property type="entry name" value="GCE-like_dom"/>
</dbReference>
<evidence type="ECO:0000259" key="5">
    <source>
        <dbReference type="Pfam" id="PF22244"/>
    </source>
</evidence>
<dbReference type="RefSeq" id="WP_394411049.1">
    <property type="nucleotide sequence ID" value="NZ_JBIGIC010000006.1"/>
</dbReference>
<keyword evidence="7" id="KW-1185">Reference proteome</keyword>
<keyword evidence="3" id="KW-0378">Hydrolase</keyword>
<dbReference type="Gene3D" id="3.40.50.1820">
    <property type="entry name" value="alpha/beta hydrolase"/>
    <property type="match status" value="1"/>
</dbReference>
<comment type="caution">
    <text evidence="6">The sequence shown here is derived from an EMBL/GenBank/DDBJ whole genome shotgun (WGS) entry which is preliminary data.</text>
</comment>
<evidence type="ECO:0000256" key="3">
    <source>
        <dbReference type="ARBA" id="ARBA00022801"/>
    </source>
</evidence>
<evidence type="ECO:0000256" key="2">
    <source>
        <dbReference type="ARBA" id="ARBA00022729"/>
    </source>
</evidence>
<organism evidence="6 7">
    <name type="scientific">Pelomonas candidula</name>
    <dbReference type="NCBI Taxonomy" id="3299025"/>
    <lineage>
        <taxon>Bacteria</taxon>
        <taxon>Pseudomonadati</taxon>
        <taxon>Pseudomonadota</taxon>
        <taxon>Betaproteobacteria</taxon>
        <taxon>Burkholderiales</taxon>
        <taxon>Sphaerotilaceae</taxon>
        <taxon>Roseateles</taxon>
    </lineage>
</organism>
<accession>A0ABW7HCL4</accession>
<feature type="chain" id="PRO_5045734267" description="4-O-methyl-glucuronoyl methylesterase-like domain-containing protein" evidence="4">
    <location>
        <begin position="19"/>
        <end position="402"/>
    </location>
</feature>
<name>A0ABW7HCL4_9BURK</name>
<dbReference type="InterPro" id="IPR029058">
    <property type="entry name" value="AB_hydrolase_fold"/>
</dbReference>
<dbReference type="Pfam" id="PF22244">
    <property type="entry name" value="GCE_fung"/>
    <property type="match status" value="1"/>
</dbReference>
<evidence type="ECO:0000256" key="4">
    <source>
        <dbReference type="SAM" id="SignalP"/>
    </source>
</evidence>
<dbReference type="SUPFAM" id="SSF53474">
    <property type="entry name" value="alpha/beta-Hydrolases"/>
    <property type="match status" value="1"/>
</dbReference>
<reference evidence="6 7" key="1">
    <citation type="submission" date="2024-08" db="EMBL/GenBank/DDBJ databases">
        <authorList>
            <person name="Lu H."/>
        </authorList>
    </citation>
    <scope>NUCLEOTIDE SEQUENCE [LARGE SCALE GENOMIC DNA]</scope>
    <source>
        <strain evidence="6 7">BYS78W</strain>
    </source>
</reference>
<evidence type="ECO:0000313" key="6">
    <source>
        <dbReference type="EMBL" id="MFG6487682.1"/>
    </source>
</evidence>
<keyword evidence="1" id="KW-0719">Serine esterase</keyword>
<feature type="domain" description="4-O-methyl-glucuronoyl methylesterase-like" evidence="5">
    <location>
        <begin position="100"/>
        <end position="335"/>
    </location>
</feature>
<evidence type="ECO:0000313" key="7">
    <source>
        <dbReference type="Proteomes" id="UP001606134"/>
    </source>
</evidence>
<dbReference type="EMBL" id="JBIGIC010000006">
    <property type="protein sequence ID" value="MFG6487682.1"/>
    <property type="molecule type" value="Genomic_DNA"/>
</dbReference>
<feature type="signal peptide" evidence="4">
    <location>
        <begin position="1"/>
        <end position="18"/>
    </location>
</feature>
<dbReference type="Proteomes" id="UP001606134">
    <property type="component" value="Unassembled WGS sequence"/>
</dbReference>